<gene>
    <name evidence="5" type="ORF">Cba03nite_34790</name>
</gene>
<dbReference type="Gene3D" id="1.10.357.10">
    <property type="entry name" value="Tetracycline Repressor, domain 2"/>
    <property type="match status" value="1"/>
</dbReference>
<dbReference type="Pfam" id="PF00440">
    <property type="entry name" value="TetR_N"/>
    <property type="match status" value="1"/>
</dbReference>
<feature type="region of interest" description="Disordered" evidence="3">
    <location>
        <begin position="191"/>
        <end position="211"/>
    </location>
</feature>
<evidence type="ECO:0000313" key="6">
    <source>
        <dbReference type="Proteomes" id="UP000601223"/>
    </source>
</evidence>
<evidence type="ECO:0000256" key="3">
    <source>
        <dbReference type="SAM" id="MobiDB-lite"/>
    </source>
</evidence>
<dbReference type="PROSITE" id="PS50977">
    <property type="entry name" value="HTH_TETR_2"/>
    <property type="match status" value="1"/>
</dbReference>
<name>A0A8J3NL40_9ACTN</name>
<accession>A0A8J3NL40</accession>
<feature type="DNA-binding region" description="H-T-H motif" evidence="2">
    <location>
        <begin position="33"/>
        <end position="52"/>
    </location>
</feature>
<dbReference type="Proteomes" id="UP000601223">
    <property type="component" value="Unassembled WGS sequence"/>
</dbReference>
<dbReference type="SUPFAM" id="SSF46689">
    <property type="entry name" value="Homeodomain-like"/>
    <property type="match status" value="1"/>
</dbReference>
<dbReference type="InterPro" id="IPR050624">
    <property type="entry name" value="HTH-type_Tx_Regulator"/>
</dbReference>
<organism evidence="5 6">
    <name type="scientific">Catellatospora bangladeshensis</name>
    <dbReference type="NCBI Taxonomy" id="310355"/>
    <lineage>
        <taxon>Bacteria</taxon>
        <taxon>Bacillati</taxon>
        <taxon>Actinomycetota</taxon>
        <taxon>Actinomycetes</taxon>
        <taxon>Micromonosporales</taxon>
        <taxon>Micromonosporaceae</taxon>
        <taxon>Catellatospora</taxon>
    </lineage>
</organism>
<feature type="domain" description="HTH tetR-type" evidence="4">
    <location>
        <begin position="10"/>
        <end position="70"/>
    </location>
</feature>
<dbReference type="RefSeq" id="WP_275411596.1">
    <property type="nucleotide sequence ID" value="NZ_BONF01000018.1"/>
</dbReference>
<dbReference type="InterPro" id="IPR001647">
    <property type="entry name" value="HTH_TetR"/>
</dbReference>
<protein>
    <submittedName>
        <fullName evidence="5">TetR family transcriptional regulator</fullName>
    </submittedName>
</protein>
<keyword evidence="1 2" id="KW-0238">DNA-binding</keyword>
<evidence type="ECO:0000256" key="2">
    <source>
        <dbReference type="PROSITE-ProRule" id="PRU00335"/>
    </source>
</evidence>
<comment type="caution">
    <text evidence="5">The sequence shown here is derived from an EMBL/GenBank/DDBJ whole genome shotgun (WGS) entry which is preliminary data.</text>
</comment>
<dbReference type="AlphaFoldDB" id="A0A8J3NL40"/>
<dbReference type="PANTHER" id="PTHR43479">
    <property type="entry name" value="ACREF/ENVCD OPERON REPRESSOR-RELATED"/>
    <property type="match status" value="1"/>
</dbReference>
<evidence type="ECO:0000259" key="4">
    <source>
        <dbReference type="PROSITE" id="PS50977"/>
    </source>
</evidence>
<dbReference type="EMBL" id="BONF01000018">
    <property type="protein sequence ID" value="GIF82130.1"/>
    <property type="molecule type" value="Genomic_DNA"/>
</dbReference>
<dbReference type="InterPro" id="IPR009057">
    <property type="entry name" value="Homeodomain-like_sf"/>
</dbReference>
<dbReference type="GO" id="GO:0003677">
    <property type="term" value="F:DNA binding"/>
    <property type="evidence" value="ECO:0007669"/>
    <property type="project" value="UniProtKB-UniRule"/>
</dbReference>
<keyword evidence="6" id="KW-1185">Reference proteome</keyword>
<sequence length="211" mass="22189">MVTTPDRRVRRTRRALLDALLALMADKPFDAITVADVIDRADVGRSTFYNHYTDKAGLLADGLAAFRAAVEQPACGPAAGRLLPHSLNVFSHVHAHQPLARALFAGPAGAPVLHQAQAVLADVVRADLPSDPHEMLAVPTEALVGFVTGAYLSLLRWWLDSDTGNTPQEVDRMFRALVVPGVRAAARPAVAPHAGAARTASGGTGAATARA</sequence>
<reference evidence="5 6" key="1">
    <citation type="submission" date="2021-01" db="EMBL/GenBank/DDBJ databases">
        <title>Whole genome shotgun sequence of Catellatospora bangladeshensis NBRC 107357.</title>
        <authorList>
            <person name="Komaki H."/>
            <person name="Tamura T."/>
        </authorList>
    </citation>
    <scope>NUCLEOTIDE SEQUENCE [LARGE SCALE GENOMIC DNA]</scope>
    <source>
        <strain evidence="5 6">NBRC 107357</strain>
    </source>
</reference>
<evidence type="ECO:0000313" key="5">
    <source>
        <dbReference type="EMBL" id="GIF82130.1"/>
    </source>
</evidence>
<dbReference type="PANTHER" id="PTHR43479:SF7">
    <property type="entry name" value="TETR-FAMILY TRANSCRIPTIONAL REGULATOR"/>
    <property type="match status" value="1"/>
</dbReference>
<evidence type="ECO:0000256" key="1">
    <source>
        <dbReference type="ARBA" id="ARBA00023125"/>
    </source>
</evidence>
<proteinExistence type="predicted"/>